<accession>A0AAE9I913</accession>
<dbReference type="EMBL" id="CP097770">
    <property type="protein sequence ID" value="URJ49765.1"/>
    <property type="molecule type" value="Genomic_DNA"/>
</dbReference>
<proteinExistence type="predicted"/>
<evidence type="ECO:0000313" key="2">
    <source>
        <dbReference type="Proteomes" id="UP001055784"/>
    </source>
</evidence>
<name>A0AAE9I913_PAEPO</name>
<gene>
    <name evidence="1" type="ORF">MF626_004172</name>
</gene>
<dbReference type="AlphaFoldDB" id="A0AAE9I913"/>
<protein>
    <submittedName>
        <fullName evidence="1">FDLD family class I lanthipeptide</fullName>
    </submittedName>
</protein>
<dbReference type="Proteomes" id="UP001055784">
    <property type="component" value="Chromosome"/>
</dbReference>
<dbReference type="NCBIfam" id="NF038155">
    <property type="entry name" value="lanthi_I_FDLD"/>
    <property type="match status" value="1"/>
</dbReference>
<sequence length="59" mass="6271">MAENLFDLDVQVNKSRGSIEPQFTSVARCSGGCGDDKTDNTKCVATCGKNCYTNVGAFC</sequence>
<reference evidence="1" key="1">
    <citation type="submission" date="2022-11" db="EMBL/GenBank/DDBJ databases">
        <authorList>
            <person name="Vasilchenko N.G."/>
            <person name="Prazdnova E.V."/>
            <person name="Gorovtsov A.V."/>
            <person name="Chistyakov V.A."/>
            <person name="Pak M.L."/>
        </authorList>
    </citation>
    <scope>NUCLEOTIDE SEQUENCE</scope>
    <source>
        <strain evidence="1">R 4.5</strain>
    </source>
</reference>
<evidence type="ECO:0000313" key="1">
    <source>
        <dbReference type="EMBL" id="URJ49765.1"/>
    </source>
</evidence>
<organism evidence="1 2">
    <name type="scientific">Paenibacillus polymyxa</name>
    <name type="common">Bacillus polymyxa</name>
    <dbReference type="NCBI Taxonomy" id="1406"/>
    <lineage>
        <taxon>Bacteria</taxon>
        <taxon>Bacillati</taxon>
        <taxon>Bacillota</taxon>
        <taxon>Bacilli</taxon>
        <taxon>Bacillales</taxon>
        <taxon>Paenibacillaceae</taxon>
        <taxon>Paenibacillus</taxon>
    </lineage>
</organism>
<dbReference type="RefSeq" id="WP_250260149.1">
    <property type="nucleotide sequence ID" value="NZ_CP097770.1"/>
</dbReference>